<accession>A0AAN8P5E5</accession>
<evidence type="ECO:0000313" key="3">
    <source>
        <dbReference type="Proteomes" id="UP001372834"/>
    </source>
</evidence>
<proteinExistence type="predicted"/>
<feature type="compositionally biased region" description="Basic and acidic residues" evidence="1">
    <location>
        <begin position="29"/>
        <end position="41"/>
    </location>
</feature>
<dbReference type="EMBL" id="JAWJWE010000042">
    <property type="protein sequence ID" value="KAK6618405.1"/>
    <property type="molecule type" value="Genomic_DNA"/>
</dbReference>
<evidence type="ECO:0000256" key="1">
    <source>
        <dbReference type="SAM" id="MobiDB-lite"/>
    </source>
</evidence>
<name>A0AAN8P5E5_POLSC</name>
<feature type="region of interest" description="Disordered" evidence="1">
    <location>
        <begin position="1"/>
        <end position="72"/>
    </location>
</feature>
<dbReference type="AlphaFoldDB" id="A0AAN8P5E5"/>
<feature type="compositionally biased region" description="Basic and acidic residues" evidence="1">
    <location>
        <begin position="52"/>
        <end position="72"/>
    </location>
</feature>
<dbReference type="Proteomes" id="UP001372834">
    <property type="component" value="Unassembled WGS sequence"/>
</dbReference>
<organism evidence="2 3">
    <name type="scientific">Polyplax serrata</name>
    <name type="common">Common mouse louse</name>
    <dbReference type="NCBI Taxonomy" id="468196"/>
    <lineage>
        <taxon>Eukaryota</taxon>
        <taxon>Metazoa</taxon>
        <taxon>Ecdysozoa</taxon>
        <taxon>Arthropoda</taxon>
        <taxon>Hexapoda</taxon>
        <taxon>Insecta</taxon>
        <taxon>Pterygota</taxon>
        <taxon>Neoptera</taxon>
        <taxon>Paraneoptera</taxon>
        <taxon>Psocodea</taxon>
        <taxon>Troctomorpha</taxon>
        <taxon>Phthiraptera</taxon>
        <taxon>Anoplura</taxon>
        <taxon>Polyplacidae</taxon>
        <taxon>Polyplax</taxon>
    </lineage>
</organism>
<evidence type="ECO:0000313" key="2">
    <source>
        <dbReference type="EMBL" id="KAK6618405.1"/>
    </source>
</evidence>
<protein>
    <submittedName>
        <fullName evidence="2">Uncharacterized protein</fullName>
    </submittedName>
</protein>
<sequence length="115" mass="13319">MESVSTDGEPRRRFVKFLPSGRSTRNRKRDVERPLRAREDNPGQWVTTANGQRKDNGRKSQGVDDANSRPDFHRRLLSNEDVVSRTKKLVRWKGAILQTKTNKLTDPQTPGLTWY</sequence>
<comment type="caution">
    <text evidence="2">The sequence shown here is derived from an EMBL/GenBank/DDBJ whole genome shotgun (WGS) entry which is preliminary data.</text>
</comment>
<gene>
    <name evidence="2" type="ORF">RUM43_013598</name>
</gene>
<feature type="non-terminal residue" evidence="2">
    <location>
        <position position="115"/>
    </location>
</feature>
<reference evidence="2 3" key="1">
    <citation type="submission" date="2023-10" db="EMBL/GenBank/DDBJ databases">
        <title>Genomes of two closely related lineages of the louse Polyplax serrata with different host specificities.</title>
        <authorList>
            <person name="Martinu J."/>
            <person name="Tarabai H."/>
            <person name="Stefka J."/>
            <person name="Hypsa V."/>
        </authorList>
    </citation>
    <scope>NUCLEOTIDE SEQUENCE [LARGE SCALE GENOMIC DNA]</scope>
    <source>
        <strain evidence="2">HR10_N</strain>
    </source>
</reference>